<keyword evidence="1" id="KW-0472">Membrane</keyword>
<keyword evidence="1" id="KW-0812">Transmembrane</keyword>
<keyword evidence="1" id="KW-1133">Transmembrane helix</keyword>
<evidence type="ECO:0000256" key="1">
    <source>
        <dbReference type="SAM" id="Phobius"/>
    </source>
</evidence>
<organism evidence="2 3">
    <name type="scientific">Veillonella nakazawae</name>
    <dbReference type="NCBI Taxonomy" id="2682456"/>
    <lineage>
        <taxon>Bacteria</taxon>
        <taxon>Bacillati</taxon>
        <taxon>Bacillota</taxon>
        <taxon>Negativicutes</taxon>
        <taxon>Veillonellales</taxon>
        <taxon>Veillonellaceae</taxon>
        <taxon>Veillonella</taxon>
    </lineage>
</organism>
<evidence type="ECO:0000313" key="3">
    <source>
        <dbReference type="Proteomes" id="UP001198010"/>
    </source>
</evidence>
<dbReference type="EMBL" id="JAJDLA010000009">
    <property type="protein sequence ID" value="MCB8605905.1"/>
    <property type="molecule type" value="Genomic_DNA"/>
</dbReference>
<name>A0AB35HDK9_9FIRM</name>
<feature type="transmembrane region" description="Helical" evidence="1">
    <location>
        <begin position="133"/>
        <end position="155"/>
    </location>
</feature>
<dbReference type="AlphaFoldDB" id="A0AB35HDK9"/>
<feature type="transmembrane region" description="Helical" evidence="1">
    <location>
        <begin position="107"/>
        <end position="127"/>
    </location>
</feature>
<feature type="transmembrane region" description="Helical" evidence="1">
    <location>
        <begin position="20"/>
        <end position="41"/>
    </location>
</feature>
<gene>
    <name evidence="2" type="ORF">LJD63_06490</name>
</gene>
<proteinExistence type="predicted"/>
<protein>
    <submittedName>
        <fullName evidence="2">Uncharacterized protein</fullName>
    </submittedName>
</protein>
<comment type="caution">
    <text evidence="2">The sequence shown here is derived from an EMBL/GenBank/DDBJ whole genome shotgun (WGS) entry which is preliminary data.</text>
</comment>
<dbReference type="Proteomes" id="UP001198010">
    <property type="component" value="Unassembled WGS sequence"/>
</dbReference>
<feature type="transmembrane region" description="Helical" evidence="1">
    <location>
        <begin position="61"/>
        <end position="86"/>
    </location>
</feature>
<accession>A0AB35HDK9</accession>
<reference evidence="2" key="1">
    <citation type="submission" date="2021-10" db="EMBL/GenBank/DDBJ databases">
        <title>Collection of gut derived symbiotic bacterial strains cultured from healthy donors.</title>
        <authorList>
            <person name="Lin H."/>
            <person name="Littmann E."/>
            <person name="Kohout C."/>
            <person name="Pamer E.G."/>
        </authorList>
    </citation>
    <scope>NUCLEOTIDE SEQUENCE</scope>
    <source>
        <strain evidence="2">DFI.4.35</strain>
    </source>
</reference>
<evidence type="ECO:0000313" key="2">
    <source>
        <dbReference type="EMBL" id="MCB8605905.1"/>
    </source>
</evidence>
<sequence>MDSIRMVRIEDRLRLMIKLIFLFLLKFVLLLIWGASIWGIYTLLYDRYVLEAYPLRDYLPILIFCFGNIWVLPWVILWYEKLYPVFDKPKMYYRVKVWFISLKEQSTVGMCIYSCIDFLIKLCLITYGTMVVLAGFILAGAILVMPLLMILGLIFR</sequence>
<dbReference type="RefSeq" id="WP_227283507.1">
    <property type="nucleotide sequence ID" value="NZ_JAJDLA010000009.1"/>
</dbReference>